<dbReference type="InterPro" id="IPR036291">
    <property type="entry name" value="NAD(P)-bd_dom_sf"/>
</dbReference>
<reference evidence="8" key="1">
    <citation type="submission" date="2022-10" db="EMBL/GenBank/DDBJ databases">
        <title>YIM 151497 complete genome.</title>
        <authorList>
            <person name="Chen X."/>
        </authorList>
    </citation>
    <scope>NUCLEOTIDE SEQUENCE</scope>
    <source>
        <strain evidence="8">YIM 151497</strain>
    </source>
</reference>
<dbReference type="Gene3D" id="3.40.50.720">
    <property type="entry name" value="NAD(P)-binding Rossmann-like Domain"/>
    <property type="match status" value="1"/>
</dbReference>
<comment type="catalytic activity">
    <reaction evidence="5 6">
        <text>dTDP-beta-L-rhamnose + NADP(+) = dTDP-4-dehydro-beta-L-rhamnose + NADPH + H(+)</text>
        <dbReference type="Rhea" id="RHEA:21796"/>
        <dbReference type="ChEBI" id="CHEBI:15378"/>
        <dbReference type="ChEBI" id="CHEBI:57510"/>
        <dbReference type="ChEBI" id="CHEBI:57783"/>
        <dbReference type="ChEBI" id="CHEBI:58349"/>
        <dbReference type="ChEBI" id="CHEBI:62830"/>
        <dbReference type="EC" id="1.1.1.133"/>
    </reaction>
</comment>
<gene>
    <name evidence="8" type="primary">rfbD</name>
    <name evidence="8" type="ORF">OF122_02080</name>
</gene>
<dbReference type="PANTHER" id="PTHR10491:SF4">
    <property type="entry name" value="METHIONINE ADENOSYLTRANSFERASE 2 SUBUNIT BETA"/>
    <property type="match status" value="1"/>
</dbReference>
<keyword evidence="6" id="KW-0521">NADP</keyword>
<comment type="similarity">
    <text evidence="2 6">Belongs to the dTDP-4-dehydrorhamnose reductase family.</text>
</comment>
<keyword evidence="6 8" id="KW-0560">Oxidoreductase</keyword>
<keyword evidence="9" id="KW-1185">Reference proteome</keyword>
<dbReference type="CDD" id="cd05254">
    <property type="entry name" value="dTDP_HR_like_SDR_e"/>
    <property type="match status" value="1"/>
</dbReference>
<evidence type="ECO:0000256" key="1">
    <source>
        <dbReference type="ARBA" id="ARBA00004781"/>
    </source>
</evidence>
<proteinExistence type="inferred from homology"/>
<name>A0ABY6IT51_9HYPH</name>
<sequence>MKVLVFGKTGQVARELSRRSPEGWEMTTLGREDADLCDPESCAEAINIRRPDAVINAAAYTAVDRAETQEDLARRINAYSPAAMAQAAASICIPFLHISSDYVFDGASSIPQRPDCPTSPVNAYGRTKLAGEEAVRAAGGKYAILRTSWVFSSHGTNFVKTMLRLGREHDVLSIVSDQIGGPTPAADIASALVRMADCLTAESEHGGVFHFSGAPEVSWANFAREIFSQARISCTVREISTTEYPTPARRPANSRLDCHSLASKFGIERPDWRTGLAMVLQELEASA</sequence>
<accession>A0ABY6IT51</accession>
<evidence type="ECO:0000256" key="6">
    <source>
        <dbReference type="RuleBase" id="RU364082"/>
    </source>
</evidence>
<feature type="domain" description="RmlD-like substrate binding" evidence="7">
    <location>
        <begin position="1"/>
        <end position="283"/>
    </location>
</feature>
<dbReference type="NCBIfam" id="TIGR01214">
    <property type="entry name" value="rmlD"/>
    <property type="match status" value="1"/>
</dbReference>
<dbReference type="EMBL" id="CP107716">
    <property type="protein sequence ID" value="UYQ72597.1"/>
    <property type="molecule type" value="Genomic_DNA"/>
</dbReference>
<evidence type="ECO:0000313" key="9">
    <source>
        <dbReference type="Proteomes" id="UP001163882"/>
    </source>
</evidence>
<evidence type="ECO:0000256" key="2">
    <source>
        <dbReference type="ARBA" id="ARBA00010944"/>
    </source>
</evidence>
<dbReference type="EC" id="1.1.1.133" evidence="3 6"/>
<comment type="pathway">
    <text evidence="1 6">Carbohydrate biosynthesis; dTDP-L-rhamnose biosynthesis.</text>
</comment>
<dbReference type="PANTHER" id="PTHR10491">
    <property type="entry name" value="DTDP-4-DEHYDRORHAMNOSE REDUCTASE"/>
    <property type="match status" value="1"/>
</dbReference>
<protein>
    <recommendedName>
        <fullName evidence="4 6">dTDP-4-dehydrorhamnose reductase</fullName>
        <ecNumber evidence="3 6">1.1.1.133</ecNumber>
    </recommendedName>
</protein>
<evidence type="ECO:0000313" key="8">
    <source>
        <dbReference type="EMBL" id="UYQ72597.1"/>
    </source>
</evidence>
<dbReference type="SUPFAM" id="SSF51735">
    <property type="entry name" value="NAD(P)-binding Rossmann-fold domains"/>
    <property type="match status" value="1"/>
</dbReference>
<dbReference type="InterPro" id="IPR029903">
    <property type="entry name" value="RmlD-like-bd"/>
</dbReference>
<dbReference type="Gene3D" id="3.90.25.10">
    <property type="entry name" value="UDP-galactose 4-epimerase, domain 1"/>
    <property type="match status" value="1"/>
</dbReference>
<evidence type="ECO:0000256" key="3">
    <source>
        <dbReference type="ARBA" id="ARBA00012929"/>
    </source>
</evidence>
<evidence type="ECO:0000256" key="5">
    <source>
        <dbReference type="ARBA" id="ARBA00048200"/>
    </source>
</evidence>
<dbReference type="InterPro" id="IPR005913">
    <property type="entry name" value="dTDP_dehydrorham_reduct"/>
</dbReference>
<dbReference type="GO" id="GO:0008831">
    <property type="term" value="F:dTDP-4-dehydrorhamnose reductase activity"/>
    <property type="evidence" value="ECO:0007669"/>
    <property type="project" value="UniProtKB-EC"/>
</dbReference>
<dbReference type="Pfam" id="PF04321">
    <property type="entry name" value="RmlD_sub_bind"/>
    <property type="match status" value="1"/>
</dbReference>
<dbReference type="Proteomes" id="UP001163882">
    <property type="component" value="Chromosome"/>
</dbReference>
<organism evidence="8 9">
    <name type="scientific">Pelagibacterium flavum</name>
    <dbReference type="NCBI Taxonomy" id="2984530"/>
    <lineage>
        <taxon>Bacteria</taxon>
        <taxon>Pseudomonadati</taxon>
        <taxon>Pseudomonadota</taxon>
        <taxon>Alphaproteobacteria</taxon>
        <taxon>Hyphomicrobiales</taxon>
        <taxon>Devosiaceae</taxon>
        <taxon>Pelagibacterium</taxon>
    </lineage>
</organism>
<comment type="function">
    <text evidence="6">Catalyzes the reduction of dTDP-6-deoxy-L-lyxo-4-hexulose to yield dTDP-L-rhamnose.</text>
</comment>
<evidence type="ECO:0000256" key="4">
    <source>
        <dbReference type="ARBA" id="ARBA00017099"/>
    </source>
</evidence>
<evidence type="ECO:0000259" key="7">
    <source>
        <dbReference type="Pfam" id="PF04321"/>
    </source>
</evidence>
<comment type="cofactor">
    <cofactor evidence="6">
        <name>Mg(2+)</name>
        <dbReference type="ChEBI" id="CHEBI:18420"/>
    </cofactor>
    <text evidence="6">Binds 1 Mg(2+) ion per monomer.</text>
</comment>